<proteinExistence type="predicted"/>
<keyword evidence="2" id="KW-1133">Transmembrane helix</keyword>
<feature type="transmembrane region" description="Helical" evidence="2">
    <location>
        <begin position="36"/>
        <end position="57"/>
    </location>
</feature>
<dbReference type="PANTHER" id="PTHR16322">
    <property type="entry name" value="PHOSPHOPROTEIN ASSOCIATED WITH GLYCOSPHINGOLIPID-ENRICHED MICRODOMAINS 1"/>
    <property type="match status" value="1"/>
</dbReference>
<sequence length="452" mass="47849">MAPALSGVWWGPEAGVVGSRAAADAGTAVVPANEHLLLVVALSVLTAVLLGSLLLLLCASCQGQKTAANTHVVGDHENLMNGLSERETASQSADSPQTDGAVSTSHNGPLTSGTILTETQDTSPQLSEEMLSSQSELRSSKCHQDRELPSIPPSNALIGEQPPASGDSPYEVVKEMVVGLCDVTTEDSLYETVKELKDPHVQPCPPNGTVIQPSPKEPPTHPAPILNGHVSPGTPERGPLCDGVEYASVDLKKKSRQSADMEAKRRSDHAGTPSHTALEAPEELPPPVPEKVLDENDNQPAVTNGLGGAGLQNGELHSPLSPGCNNHILSDNESTLFSMVYKTNCDSTVSEEDKEHDYSSIAEIKGMVPASSSSDLYATVQDFDTPPDETQPQHDPALESTDPGYETIRIPKSASSDDDHKASAEAERDAARQEPDYESVAELGLFPEMSRL</sequence>
<dbReference type="GO" id="GO:0045121">
    <property type="term" value="C:membrane raft"/>
    <property type="evidence" value="ECO:0007669"/>
    <property type="project" value="InterPro"/>
</dbReference>
<accession>A0A3P9I1C0</accession>
<feature type="compositionally biased region" description="Low complexity" evidence="1">
    <location>
        <begin position="123"/>
        <end position="137"/>
    </location>
</feature>
<reference key="1">
    <citation type="journal article" date="2007" name="Nature">
        <title>The medaka draft genome and insights into vertebrate genome evolution.</title>
        <authorList>
            <person name="Kasahara M."/>
            <person name="Naruse K."/>
            <person name="Sasaki S."/>
            <person name="Nakatani Y."/>
            <person name="Qu W."/>
            <person name="Ahsan B."/>
            <person name="Yamada T."/>
            <person name="Nagayasu Y."/>
            <person name="Doi K."/>
            <person name="Kasai Y."/>
            <person name="Jindo T."/>
            <person name="Kobayashi D."/>
            <person name="Shimada A."/>
            <person name="Toyoda A."/>
            <person name="Kuroki Y."/>
            <person name="Fujiyama A."/>
            <person name="Sasaki T."/>
            <person name="Shimizu A."/>
            <person name="Asakawa S."/>
            <person name="Shimizu N."/>
            <person name="Hashimoto S."/>
            <person name="Yang J."/>
            <person name="Lee Y."/>
            <person name="Matsushima K."/>
            <person name="Sugano S."/>
            <person name="Sakaizumi M."/>
            <person name="Narita T."/>
            <person name="Ohishi K."/>
            <person name="Haga S."/>
            <person name="Ohta F."/>
            <person name="Nomoto H."/>
            <person name="Nogata K."/>
            <person name="Morishita T."/>
            <person name="Endo T."/>
            <person name="Shin-I T."/>
            <person name="Takeda H."/>
            <person name="Morishita S."/>
            <person name="Kohara Y."/>
        </authorList>
    </citation>
    <scope>NUCLEOTIDE SEQUENCE [LARGE SCALE GENOMIC DNA]</scope>
    <source>
        <strain>Hd-rR</strain>
    </source>
</reference>
<feature type="compositionally biased region" description="Basic and acidic residues" evidence="1">
    <location>
        <begin position="257"/>
        <end position="269"/>
    </location>
</feature>
<name>A0A3P9I1C0_ORYLA</name>
<feature type="compositionally biased region" description="Basic and acidic residues" evidence="1">
    <location>
        <begin position="138"/>
        <end position="148"/>
    </location>
</feature>
<feature type="region of interest" description="Disordered" evidence="1">
    <location>
        <begin position="210"/>
        <end position="298"/>
    </location>
</feature>
<dbReference type="AlphaFoldDB" id="A0A3P9I1C0"/>
<dbReference type="InterPro" id="IPR032748">
    <property type="entry name" value="PAG"/>
</dbReference>
<dbReference type="Ensembl" id="ENSORLT00015021653.1">
    <property type="protein sequence ID" value="ENSORLP00015013742.1"/>
    <property type="gene ID" value="ENSORLG00015014619.1"/>
</dbReference>
<feature type="compositionally biased region" description="Polar residues" evidence="1">
    <location>
        <begin position="89"/>
        <end position="122"/>
    </location>
</feature>
<dbReference type="Proteomes" id="UP000265200">
    <property type="component" value="Chromosome 11"/>
</dbReference>
<reference evidence="3" key="3">
    <citation type="submission" date="2025-05" db="UniProtKB">
        <authorList>
            <consortium name="Ensembl"/>
        </authorList>
    </citation>
    <scope>IDENTIFICATION</scope>
    <source>
        <strain evidence="3">HSOK</strain>
    </source>
</reference>
<dbReference type="Pfam" id="PF15347">
    <property type="entry name" value="PAG"/>
    <property type="match status" value="1"/>
</dbReference>
<feature type="region of interest" description="Disordered" evidence="1">
    <location>
        <begin position="84"/>
        <end position="168"/>
    </location>
</feature>
<evidence type="ECO:0000313" key="4">
    <source>
        <dbReference type="Proteomes" id="UP000265200"/>
    </source>
</evidence>
<organism evidence="3 4">
    <name type="scientific">Oryzias latipes</name>
    <name type="common">Japanese rice fish</name>
    <name type="synonym">Japanese killifish</name>
    <dbReference type="NCBI Taxonomy" id="8090"/>
    <lineage>
        <taxon>Eukaryota</taxon>
        <taxon>Metazoa</taxon>
        <taxon>Chordata</taxon>
        <taxon>Craniata</taxon>
        <taxon>Vertebrata</taxon>
        <taxon>Euteleostomi</taxon>
        <taxon>Actinopterygii</taxon>
        <taxon>Neopterygii</taxon>
        <taxon>Teleostei</taxon>
        <taxon>Neoteleostei</taxon>
        <taxon>Acanthomorphata</taxon>
        <taxon>Ovalentaria</taxon>
        <taxon>Atherinomorphae</taxon>
        <taxon>Beloniformes</taxon>
        <taxon>Adrianichthyidae</taxon>
        <taxon>Oryziinae</taxon>
        <taxon>Oryzias</taxon>
    </lineage>
</organism>
<feature type="compositionally biased region" description="Basic and acidic residues" evidence="1">
    <location>
        <begin position="415"/>
        <end position="435"/>
    </location>
</feature>
<protein>
    <submittedName>
        <fullName evidence="3">Phosphoprotein membrane anchor with glycosphingolipid microdomains 1</fullName>
    </submittedName>
</protein>
<keyword evidence="2" id="KW-0812">Transmembrane</keyword>
<dbReference type="PANTHER" id="PTHR16322:SF0">
    <property type="entry name" value="PHOSPHOPROTEIN ASSOCIATED WITH GLYCOSPHINGOLIPID-ENRICHED MICRODOMAINS 1"/>
    <property type="match status" value="1"/>
</dbReference>
<reference evidence="3 4" key="2">
    <citation type="submission" date="2017-04" db="EMBL/GenBank/DDBJ databases">
        <title>CpG methylation of centromeres and impact of large insertions on vertebrate speciation.</title>
        <authorList>
            <person name="Ichikawa K."/>
            <person name="Yoshimura J."/>
            <person name="Morishita S."/>
        </authorList>
    </citation>
    <scope>NUCLEOTIDE SEQUENCE</scope>
    <source>
        <strain evidence="3 4">HSOK</strain>
    </source>
</reference>
<dbReference type="GO" id="GO:0005886">
    <property type="term" value="C:plasma membrane"/>
    <property type="evidence" value="ECO:0007669"/>
    <property type="project" value="InterPro"/>
</dbReference>
<dbReference type="Ensembl" id="ENSORLT00015021171.1">
    <property type="protein sequence ID" value="ENSORLP00015030758.1"/>
    <property type="gene ID" value="ENSORLG00015014619.1"/>
</dbReference>
<dbReference type="GO" id="GO:0050868">
    <property type="term" value="P:negative regulation of T cell activation"/>
    <property type="evidence" value="ECO:0007669"/>
    <property type="project" value="InterPro"/>
</dbReference>
<dbReference type="GO" id="GO:0035556">
    <property type="term" value="P:intracellular signal transduction"/>
    <property type="evidence" value="ECO:0007669"/>
    <property type="project" value="InterPro"/>
</dbReference>
<keyword evidence="2" id="KW-0472">Membrane</keyword>
<evidence type="ECO:0000256" key="1">
    <source>
        <dbReference type="SAM" id="MobiDB-lite"/>
    </source>
</evidence>
<feature type="region of interest" description="Disordered" evidence="1">
    <location>
        <begin position="370"/>
        <end position="452"/>
    </location>
</feature>
<evidence type="ECO:0000256" key="2">
    <source>
        <dbReference type="SAM" id="Phobius"/>
    </source>
</evidence>
<evidence type="ECO:0000313" key="3">
    <source>
        <dbReference type="Ensembl" id="ENSORLP00015013742.1"/>
    </source>
</evidence>